<gene>
    <name evidence="1" type="ORF">SDC9_179691</name>
</gene>
<organism evidence="1">
    <name type="scientific">bioreactor metagenome</name>
    <dbReference type="NCBI Taxonomy" id="1076179"/>
    <lineage>
        <taxon>unclassified sequences</taxon>
        <taxon>metagenomes</taxon>
        <taxon>ecological metagenomes</taxon>
    </lineage>
</organism>
<comment type="caution">
    <text evidence="1">The sequence shown here is derived from an EMBL/GenBank/DDBJ whole genome shotgun (WGS) entry which is preliminary data.</text>
</comment>
<evidence type="ECO:0000313" key="1">
    <source>
        <dbReference type="EMBL" id="MPN32215.1"/>
    </source>
</evidence>
<dbReference type="AlphaFoldDB" id="A0A645GZH8"/>
<dbReference type="AntiFam" id="ANF00081">
    <property type="entry name" value="Shadow ORF (opposite lysS)"/>
</dbReference>
<sequence>MGGTGQKRLEEVHHVMEVGVGLIQLHRRKLRVMLGVHTLVAEDAADLINPFQTAHHQPLEVQLSGDAHIHIQIQSIVVGDEGSGGGAAGDGVEHRGLHLHVAALV</sequence>
<proteinExistence type="predicted"/>
<dbReference type="EMBL" id="VSSQ01084094">
    <property type="protein sequence ID" value="MPN32215.1"/>
    <property type="molecule type" value="Genomic_DNA"/>
</dbReference>
<protein>
    <submittedName>
        <fullName evidence="1">Uncharacterized protein</fullName>
    </submittedName>
</protein>
<reference evidence="1" key="1">
    <citation type="submission" date="2019-08" db="EMBL/GenBank/DDBJ databases">
        <authorList>
            <person name="Kucharzyk K."/>
            <person name="Murdoch R.W."/>
            <person name="Higgins S."/>
            <person name="Loffler F."/>
        </authorList>
    </citation>
    <scope>NUCLEOTIDE SEQUENCE</scope>
</reference>
<name>A0A645GZH8_9ZZZZ</name>
<accession>A0A645GZH8</accession>